<name>A0AAJ1VHI1_9FLAO</name>
<sequence length="264" mass="30619">MIEKGKYIVYVDESGDDNLGYIDPKYPIFVINFCCFEISEYLNFVDPALKRFKFDYFGHDQIILHETDIRKSKKPFDFLEKNKDLKDDFLSNLSKIIENIPFTIVSVIIDKTKLKSQYNKPSNPYHLGLLFGLERLSKFFLNENQEGKEISLVIEKRGRNEDEKLKKEFIRICSTKEQFGYKQLGYGKVSYKLTFADKKSNSSGLQIADLIARPIGLNYIRPLQPNRAYEVVSSKIYANKKFPLKTKSLFAIEKNTQSNLLASA</sequence>
<dbReference type="AlphaFoldDB" id="A0AAJ1VHI1"/>
<protein>
    <submittedName>
        <fullName evidence="1">DUF3800 domain-containing protein</fullName>
    </submittedName>
</protein>
<evidence type="ECO:0000313" key="1">
    <source>
        <dbReference type="EMBL" id="MDN3620848.1"/>
    </source>
</evidence>
<comment type="caution">
    <text evidence="1">The sequence shown here is derived from an EMBL/GenBank/DDBJ whole genome shotgun (WGS) entry which is preliminary data.</text>
</comment>
<accession>A0AAJ1VHI1</accession>
<dbReference type="EMBL" id="JAUFQH010000016">
    <property type="protein sequence ID" value="MDN3620848.1"/>
    <property type="molecule type" value="Genomic_DNA"/>
</dbReference>
<evidence type="ECO:0000313" key="2">
    <source>
        <dbReference type="Proteomes" id="UP001228636"/>
    </source>
</evidence>
<dbReference type="InterPro" id="IPR024524">
    <property type="entry name" value="DUF3800"/>
</dbReference>
<proteinExistence type="predicted"/>
<reference evidence="1 2" key="1">
    <citation type="journal article" date="2014" name="Int. J. Syst. Evol. Microbiol.">
        <title>Complete genome sequence of Corynebacterium casei LMG S-19264T (=DSM 44701T), isolated from a smear-ripened cheese.</title>
        <authorList>
            <consortium name="US DOE Joint Genome Institute (JGI-PGF)"/>
            <person name="Walter F."/>
            <person name="Albersmeier A."/>
            <person name="Kalinowski J."/>
            <person name="Ruckert C."/>
        </authorList>
    </citation>
    <scope>NUCLEOTIDE SEQUENCE [LARGE SCALE GENOMIC DNA]</scope>
    <source>
        <strain evidence="1 2">CECT 8670</strain>
    </source>
</reference>
<dbReference type="Pfam" id="PF12686">
    <property type="entry name" value="DUF3800"/>
    <property type="match status" value="1"/>
</dbReference>
<gene>
    <name evidence="1" type="ORF">QWY81_15390</name>
</gene>
<dbReference type="Proteomes" id="UP001228636">
    <property type="component" value="Unassembled WGS sequence"/>
</dbReference>
<dbReference type="RefSeq" id="WP_261972229.1">
    <property type="nucleotide sequence ID" value="NZ_CP103460.1"/>
</dbReference>
<organism evidence="1 2">
    <name type="scientific">Polaribacter sejongensis</name>
    <dbReference type="NCBI Taxonomy" id="985043"/>
    <lineage>
        <taxon>Bacteria</taxon>
        <taxon>Pseudomonadati</taxon>
        <taxon>Bacteroidota</taxon>
        <taxon>Flavobacteriia</taxon>
        <taxon>Flavobacteriales</taxon>
        <taxon>Flavobacteriaceae</taxon>
    </lineage>
</organism>